<evidence type="ECO:0008006" key="5">
    <source>
        <dbReference type="Google" id="ProtNLM"/>
    </source>
</evidence>
<sequence>MTSRPANPAPFFFPLLLGALVATAGCGSPAAPAPPPPAVAPAAAVTSDSGANDPRVQAEKLSDPAARDLAVHRLVQLFEDEMSQDDNDTNGPNVKPLRDVIVEPLARICAGGGLDGAMRSKVVRLLADARDPRGVPCLVETLKGYTPNENVDDVRVAARAVAEMKPKGAAGPLFEVFTKLRHSNVKASLVTRDVHDALLVFADPSWEAPCITMLGRPIAHRKDIDVLKDEFYWQSTCSEILGRIGGTNAVDPLVKILLSPVKADVQATAVHALVAIGKPAIDPTVKLLQGGRADLMEYAKDEALKANAGEAGAVPDAAPKKAKTAYVGLAALILGSIGRREAVRPMIDALAQADDESKVIIARELLKLPISKASLEAVQRVFEKTSISMTTWPGINARELLLESMVFLFDPTLVPWIVKTALAAKGEDADVEHVRSAALMAAMKTMNASQVPEVDKLYKSRITDPDGKPSTIGKLYEREYKMTTDLLKECSDSLDCWFAKLRDPSSHAEDRMFVGFKSVYMIGALGGPDVRAKLVELLPVMQVAARHVAMQVIDQKSPDGDRAIAAAFERRVEEAQATKDPNRIAAAGVFKLFADRLRTRAQ</sequence>
<accession>A0ABT5EQU8</accession>
<organism evidence="3 4">
    <name type="scientific">Polyangium mundeleinium</name>
    <dbReference type="NCBI Taxonomy" id="2995306"/>
    <lineage>
        <taxon>Bacteria</taxon>
        <taxon>Pseudomonadati</taxon>
        <taxon>Myxococcota</taxon>
        <taxon>Polyangia</taxon>
        <taxon>Polyangiales</taxon>
        <taxon>Polyangiaceae</taxon>
        <taxon>Polyangium</taxon>
    </lineage>
</organism>
<evidence type="ECO:0000256" key="1">
    <source>
        <dbReference type="SAM" id="MobiDB-lite"/>
    </source>
</evidence>
<feature type="signal peptide" evidence="2">
    <location>
        <begin position="1"/>
        <end position="24"/>
    </location>
</feature>
<dbReference type="Gene3D" id="1.25.10.10">
    <property type="entry name" value="Leucine-rich Repeat Variant"/>
    <property type="match status" value="1"/>
</dbReference>
<keyword evidence="2" id="KW-0732">Signal</keyword>
<evidence type="ECO:0000256" key="2">
    <source>
        <dbReference type="SAM" id="SignalP"/>
    </source>
</evidence>
<gene>
    <name evidence="3" type="ORF">POL67_23000</name>
</gene>
<reference evidence="3 4" key="1">
    <citation type="submission" date="2022-11" db="EMBL/GenBank/DDBJ databases">
        <title>Minimal conservation of predation-associated metabolite biosynthetic gene clusters underscores biosynthetic potential of Myxococcota including descriptions for ten novel species: Archangium lansinium sp. nov., Myxococcus landrumus sp. nov., Nannocystis bai.</title>
        <authorList>
            <person name="Ahearne A."/>
            <person name="Stevens C."/>
            <person name="Dowd S."/>
        </authorList>
    </citation>
    <scope>NUCLEOTIDE SEQUENCE [LARGE SCALE GENOMIC DNA]</scope>
    <source>
        <strain evidence="3 4">RJM3</strain>
    </source>
</reference>
<dbReference type="Proteomes" id="UP001221411">
    <property type="component" value="Unassembled WGS sequence"/>
</dbReference>
<evidence type="ECO:0000313" key="3">
    <source>
        <dbReference type="EMBL" id="MDC0744218.1"/>
    </source>
</evidence>
<dbReference type="RefSeq" id="WP_271920505.1">
    <property type="nucleotide sequence ID" value="NZ_JAQNDO010000001.1"/>
</dbReference>
<feature type="chain" id="PRO_5045682543" description="HEAT repeat domain-containing protein" evidence="2">
    <location>
        <begin position="25"/>
        <end position="602"/>
    </location>
</feature>
<protein>
    <recommendedName>
        <fullName evidence="5">HEAT repeat domain-containing protein</fullName>
    </recommendedName>
</protein>
<proteinExistence type="predicted"/>
<feature type="region of interest" description="Disordered" evidence="1">
    <location>
        <begin position="28"/>
        <end position="56"/>
    </location>
</feature>
<dbReference type="PROSITE" id="PS51257">
    <property type="entry name" value="PROKAR_LIPOPROTEIN"/>
    <property type="match status" value="1"/>
</dbReference>
<dbReference type="InterPro" id="IPR011989">
    <property type="entry name" value="ARM-like"/>
</dbReference>
<name>A0ABT5EQU8_9BACT</name>
<keyword evidence="4" id="KW-1185">Reference proteome</keyword>
<dbReference type="EMBL" id="JAQNDO010000001">
    <property type="protein sequence ID" value="MDC0744218.1"/>
    <property type="molecule type" value="Genomic_DNA"/>
</dbReference>
<comment type="caution">
    <text evidence="3">The sequence shown here is derived from an EMBL/GenBank/DDBJ whole genome shotgun (WGS) entry which is preliminary data.</text>
</comment>
<evidence type="ECO:0000313" key="4">
    <source>
        <dbReference type="Proteomes" id="UP001221411"/>
    </source>
</evidence>